<proteinExistence type="predicted"/>
<evidence type="ECO:0000313" key="2">
    <source>
        <dbReference type="EMBL" id="KAJ1182465.1"/>
    </source>
</evidence>
<dbReference type="AlphaFoldDB" id="A0AAV7U0Z7"/>
<dbReference type="Proteomes" id="UP001066276">
    <property type="component" value="Chromosome 3_2"/>
</dbReference>
<comment type="caution">
    <text evidence="2">The sequence shown here is derived from an EMBL/GenBank/DDBJ whole genome shotgun (WGS) entry which is preliminary data.</text>
</comment>
<sequence>MTSRAASREELHLRPPMPASPRSHSGRSRQLHDAYDKKMKGLAGDLEAADIGSANVRLCHRGVDESRARRGLRSLRLGGTIYTDVGFGDWTVRCW</sequence>
<accession>A0AAV7U0Z7</accession>
<name>A0AAV7U0Z7_PLEWA</name>
<keyword evidence="3" id="KW-1185">Reference proteome</keyword>
<evidence type="ECO:0000256" key="1">
    <source>
        <dbReference type="SAM" id="MobiDB-lite"/>
    </source>
</evidence>
<reference evidence="2" key="1">
    <citation type="journal article" date="2022" name="bioRxiv">
        <title>Sequencing and chromosome-scale assembly of the giantPleurodeles waltlgenome.</title>
        <authorList>
            <person name="Brown T."/>
            <person name="Elewa A."/>
            <person name="Iarovenko S."/>
            <person name="Subramanian E."/>
            <person name="Araus A.J."/>
            <person name="Petzold A."/>
            <person name="Susuki M."/>
            <person name="Suzuki K.-i.T."/>
            <person name="Hayashi T."/>
            <person name="Toyoda A."/>
            <person name="Oliveira C."/>
            <person name="Osipova E."/>
            <person name="Leigh N.D."/>
            <person name="Simon A."/>
            <person name="Yun M.H."/>
        </authorList>
    </citation>
    <scope>NUCLEOTIDE SEQUENCE</scope>
    <source>
        <strain evidence="2">20211129_DDA</strain>
        <tissue evidence="2">Liver</tissue>
    </source>
</reference>
<protein>
    <submittedName>
        <fullName evidence="2">Uncharacterized protein</fullName>
    </submittedName>
</protein>
<feature type="compositionally biased region" description="Basic and acidic residues" evidence="1">
    <location>
        <begin position="1"/>
        <end position="13"/>
    </location>
</feature>
<evidence type="ECO:0000313" key="3">
    <source>
        <dbReference type="Proteomes" id="UP001066276"/>
    </source>
</evidence>
<organism evidence="2 3">
    <name type="scientific">Pleurodeles waltl</name>
    <name type="common">Iberian ribbed newt</name>
    <dbReference type="NCBI Taxonomy" id="8319"/>
    <lineage>
        <taxon>Eukaryota</taxon>
        <taxon>Metazoa</taxon>
        <taxon>Chordata</taxon>
        <taxon>Craniata</taxon>
        <taxon>Vertebrata</taxon>
        <taxon>Euteleostomi</taxon>
        <taxon>Amphibia</taxon>
        <taxon>Batrachia</taxon>
        <taxon>Caudata</taxon>
        <taxon>Salamandroidea</taxon>
        <taxon>Salamandridae</taxon>
        <taxon>Pleurodelinae</taxon>
        <taxon>Pleurodeles</taxon>
    </lineage>
</organism>
<gene>
    <name evidence="2" type="ORF">NDU88_007655</name>
</gene>
<dbReference type="EMBL" id="JANPWB010000006">
    <property type="protein sequence ID" value="KAJ1182465.1"/>
    <property type="molecule type" value="Genomic_DNA"/>
</dbReference>
<feature type="region of interest" description="Disordered" evidence="1">
    <location>
        <begin position="1"/>
        <end position="32"/>
    </location>
</feature>